<sequence>METSIVIDGVSYVFVTADGVTELKVEAETTASEDIEPKSVHLPNIWLVTRGNGTPLFGLKPALCDKPFRIMSAEKLYAEKAQWFEPLADYYRELVWVNPESSQAGTDAFVAYKHFTWQEIIEYAIVDRPSAAYGKQSYADWKVRDAGGSGYLMVFIADKPYWTDGIGQIPFAVDTFRLYWEKELVEDIAIEKTIVTGIEYGDGSLFGAKADYNNEYDNFIILRATLWASKNFHLEVVKHSASPIRSTAAEMTTTSTTYSPVSTLLLETPISQALLDQYGIWNKQVAQ</sequence>
<reference evidence="1 2" key="1">
    <citation type="submission" date="2015-03" db="EMBL/GenBank/DDBJ databases">
        <title>Comparative genomics of Pseudomonas insights into diversity of traits involved in vanlence and defense.</title>
        <authorList>
            <person name="Qin Y."/>
        </authorList>
    </citation>
    <scope>NUCLEOTIDE SEQUENCE [LARGE SCALE GENOMIC DNA]</scope>
    <source>
        <strain evidence="1 2">C3</strain>
    </source>
</reference>
<dbReference type="EMBL" id="LACD01000002">
    <property type="protein sequence ID" value="KJZ48483.1"/>
    <property type="molecule type" value="Genomic_DNA"/>
</dbReference>
<protein>
    <submittedName>
        <fullName evidence="1">Uncharacterized protein</fullName>
    </submittedName>
</protein>
<name>A0A0F4TVK1_PSEFL</name>
<organism evidence="1 2">
    <name type="scientific">Pseudomonas fluorescens</name>
    <dbReference type="NCBI Taxonomy" id="294"/>
    <lineage>
        <taxon>Bacteria</taxon>
        <taxon>Pseudomonadati</taxon>
        <taxon>Pseudomonadota</taxon>
        <taxon>Gammaproteobacteria</taxon>
        <taxon>Pseudomonadales</taxon>
        <taxon>Pseudomonadaceae</taxon>
        <taxon>Pseudomonas</taxon>
    </lineage>
</organism>
<comment type="caution">
    <text evidence="1">The sequence shown here is derived from an EMBL/GenBank/DDBJ whole genome shotgun (WGS) entry which is preliminary data.</text>
</comment>
<dbReference type="Proteomes" id="UP000033500">
    <property type="component" value="Unassembled WGS sequence"/>
</dbReference>
<accession>A0A0F4TVK1</accession>
<proteinExistence type="predicted"/>
<evidence type="ECO:0000313" key="1">
    <source>
        <dbReference type="EMBL" id="KJZ48483.1"/>
    </source>
</evidence>
<gene>
    <name evidence="1" type="ORF">VC34_01925</name>
</gene>
<dbReference type="PATRIC" id="fig|294.131.peg.1492"/>
<evidence type="ECO:0000313" key="2">
    <source>
        <dbReference type="Proteomes" id="UP000033500"/>
    </source>
</evidence>
<dbReference type="RefSeq" id="WP_046045015.1">
    <property type="nucleotide sequence ID" value="NZ_LACD01000002.1"/>
</dbReference>
<dbReference type="AlphaFoldDB" id="A0A0F4TVK1"/>